<evidence type="ECO:0000313" key="2">
    <source>
        <dbReference type="Proteomes" id="UP000218069"/>
    </source>
</evidence>
<evidence type="ECO:0000313" key="1">
    <source>
        <dbReference type="EMBL" id="SNX27913.1"/>
    </source>
</evidence>
<dbReference type="Pfam" id="PF05834">
    <property type="entry name" value="Lycopene_cycl"/>
    <property type="match status" value="1"/>
</dbReference>
<organism evidence="1 2">
    <name type="scientific">Polynucleobacter meluiroseus</name>
    <dbReference type="NCBI Taxonomy" id="1938814"/>
    <lineage>
        <taxon>Bacteria</taxon>
        <taxon>Pseudomonadati</taxon>
        <taxon>Pseudomonadota</taxon>
        <taxon>Betaproteobacteria</taxon>
        <taxon>Burkholderiales</taxon>
        <taxon>Burkholderiaceae</taxon>
        <taxon>Polynucleobacter</taxon>
    </lineage>
</organism>
<proteinExistence type="predicted"/>
<reference evidence="2" key="1">
    <citation type="submission" date="2017-08" db="EMBL/GenBank/DDBJ databases">
        <authorList>
            <person name="Varghese N."/>
            <person name="Submissions S."/>
        </authorList>
    </citation>
    <scope>NUCLEOTIDE SEQUENCE [LARGE SCALE GENOMIC DNA]</scope>
    <source>
        <strain evidence="2">AP-Melu-1000-B4</strain>
    </source>
</reference>
<dbReference type="AlphaFoldDB" id="A0A240DY24"/>
<name>A0A240DY24_9BURK</name>
<dbReference type="Gene3D" id="3.50.50.60">
    <property type="entry name" value="FAD/NAD(P)-binding domain"/>
    <property type="match status" value="1"/>
</dbReference>
<dbReference type="EMBL" id="OANS01000001">
    <property type="protein sequence ID" value="SNX27913.1"/>
    <property type="molecule type" value="Genomic_DNA"/>
</dbReference>
<dbReference type="OrthoDB" id="5793379at2"/>
<keyword evidence="2" id="KW-1185">Reference proteome</keyword>
<gene>
    <name evidence="1" type="ORF">SAMN06295945_0231</name>
</gene>
<sequence length="381" mass="43317">MQADFDLVIIGGGCAGLSLGMYLAQLGHTAPQTLLLERRKYYENDRTWCFWGLDQALHTDLASNQWNQFKVQANEQSALIDCAFAPYQMIAAQNFYDHAQGKISKNSRLDLRMNAALLAEPQFIEGRWRIQTQFGEVSAKGVVDTRPLSMTQLKNTKLWQSFLGYELEIQEELFDPEVAVLMDFCEKNAEYIGFNYLLPFSKTRALIEFTVFAERPFYEDELLIELTKAVEKYIPHTDFKIHRTEFGLIPMGLESQVSAKHGAIDKGYVHVGLTAGSARSATGYAFQRIQRWVQECTEAIQANGLPIAPSFDPFLLSTMDSIFLNVLREHPEFGPELFMNLFSKVEPHRLIRFLSDQGHLTDYVAVISALPSTPFIKAIFK</sequence>
<dbReference type="Proteomes" id="UP000218069">
    <property type="component" value="Unassembled WGS sequence"/>
</dbReference>
<dbReference type="RefSeq" id="WP_096672023.1">
    <property type="nucleotide sequence ID" value="NZ_OANS01000001.1"/>
</dbReference>
<protein>
    <submittedName>
        <fullName evidence="1">Lycopene beta-cyclase</fullName>
    </submittedName>
</protein>
<dbReference type="InterPro" id="IPR036188">
    <property type="entry name" value="FAD/NAD-bd_sf"/>
</dbReference>
<accession>A0A240DY24</accession>
<dbReference type="SUPFAM" id="SSF51971">
    <property type="entry name" value="Nucleotide-binding domain"/>
    <property type="match status" value="1"/>
</dbReference>